<evidence type="ECO:0000256" key="3">
    <source>
        <dbReference type="ARBA" id="ARBA00022989"/>
    </source>
</evidence>
<dbReference type="PANTHER" id="PTHR11863">
    <property type="entry name" value="STEROL DESATURASE"/>
    <property type="match status" value="1"/>
</dbReference>
<dbReference type="InterPro" id="IPR050307">
    <property type="entry name" value="Sterol_Desaturase_Related"/>
</dbReference>
<evidence type="ECO:0000256" key="1">
    <source>
        <dbReference type="ARBA" id="ARBA00004370"/>
    </source>
</evidence>
<evidence type="ECO:0000256" key="5">
    <source>
        <dbReference type="SAM" id="MobiDB-lite"/>
    </source>
</evidence>
<dbReference type="Pfam" id="PF04116">
    <property type="entry name" value="FA_hydroxylase"/>
    <property type="match status" value="1"/>
</dbReference>
<comment type="caution">
    <text evidence="8">The sequence shown here is derived from an EMBL/GenBank/DDBJ whole genome shotgun (WGS) entry which is preliminary data.</text>
</comment>
<feature type="transmembrane region" description="Helical" evidence="6">
    <location>
        <begin position="60"/>
        <end position="82"/>
    </location>
</feature>
<evidence type="ECO:0000256" key="6">
    <source>
        <dbReference type="SAM" id="Phobius"/>
    </source>
</evidence>
<evidence type="ECO:0000256" key="4">
    <source>
        <dbReference type="ARBA" id="ARBA00023136"/>
    </source>
</evidence>
<feature type="transmembrane region" description="Helical" evidence="6">
    <location>
        <begin position="279"/>
        <end position="298"/>
    </location>
</feature>
<dbReference type="EMBL" id="JBDJPC010000010">
    <property type="protein sequence ID" value="KAL1490317.1"/>
    <property type="molecule type" value="Genomic_DNA"/>
</dbReference>
<dbReference type="AlphaFoldDB" id="A0ABD1E6L1"/>
<keyword evidence="4 6" id="KW-0472">Membrane</keyword>
<feature type="transmembrane region" description="Helical" evidence="6">
    <location>
        <begin position="122"/>
        <end position="146"/>
    </location>
</feature>
<reference evidence="8 9" key="1">
    <citation type="submission" date="2024-05" db="EMBL/GenBank/DDBJ databases">
        <title>Genetic variation in Jamaican populations of the coffee berry borer (Hypothenemus hampei).</title>
        <authorList>
            <person name="Errbii M."/>
            <person name="Myrie A."/>
        </authorList>
    </citation>
    <scope>NUCLEOTIDE SEQUENCE [LARGE SCALE GENOMIC DNA]</scope>
    <source>
        <strain evidence="8">JA-Hopewell-2020-01-JO</strain>
        <tissue evidence="8">Whole body</tissue>
    </source>
</reference>
<keyword evidence="9" id="KW-1185">Reference proteome</keyword>
<name>A0ABD1E6L1_HYPHA</name>
<comment type="subcellular location">
    <subcellularLocation>
        <location evidence="1">Membrane</location>
    </subcellularLocation>
</comment>
<dbReference type="InterPro" id="IPR006694">
    <property type="entry name" value="Fatty_acid_hydroxylase"/>
</dbReference>
<evidence type="ECO:0000313" key="9">
    <source>
        <dbReference type="Proteomes" id="UP001566132"/>
    </source>
</evidence>
<protein>
    <recommendedName>
        <fullName evidence="7">Fatty acid hydroxylase domain-containing protein</fullName>
    </recommendedName>
</protein>
<evidence type="ECO:0000313" key="8">
    <source>
        <dbReference type="EMBL" id="KAL1490317.1"/>
    </source>
</evidence>
<feature type="domain" description="Fatty acid hydroxylase" evidence="7">
    <location>
        <begin position="219"/>
        <end position="348"/>
    </location>
</feature>
<dbReference type="Proteomes" id="UP001566132">
    <property type="component" value="Unassembled WGS sequence"/>
</dbReference>
<organism evidence="8 9">
    <name type="scientific">Hypothenemus hampei</name>
    <name type="common">Coffee berry borer</name>
    <dbReference type="NCBI Taxonomy" id="57062"/>
    <lineage>
        <taxon>Eukaryota</taxon>
        <taxon>Metazoa</taxon>
        <taxon>Ecdysozoa</taxon>
        <taxon>Arthropoda</taxon>
        <taxon>Hexapoda</taxon>
        <taxon>Insecta</taxon>
        <taxon>Pterygota</taxon>
        <taxon>Neoptera</taxon>
        <taxon>Endopterygota</taxon>
        <taxon>Coleoptera</taxon>
        <taxon>Polyphaga</taxon>
        <taxon>Cucujiformia</taxon>
        <taxon>Curculionidae</taxon>
        <taxon>Scolytinae</taxon>
        <taxon>Hypothenemus</taxon>
    </lineage>
</organism>
<dbReference type="GO" id="GO:0016020">
    <property type="term" value="C:membrane"/>
    <property type="evidence" value="ECO:0007669"/>
    <property type="project" value="UniProtKB-SubCell"/>
</dbReference>
<sequence length="414" mass="49371">MAKKQSVKLAENGKASVENGKASVKNGKTRFDPMAVTWMEKYDKQISTIWKTIPESFGKLIATVAIFMLGISINGDWIGFLFHFKRQLGFYQAPVTANNSSSSFRWQDLGLEHFKLNDLWSFMWPSLLISYSLYYFIGGFIHWYYYVRQRSNPEDWKCQPKKWLTPELEKDEIFWGSLTLFLNAAMSGILTCYISNGGYSTVYYRMNEYGWIWFVLQFPVVFIYQDYTTYWLHRMYHWPFLYKHFHKLHHRYKQPTAFSVTAIHPVESVHIQLCLSAPLFFLPIHWLSFYTSAFYAYYHGIIDHSGVNFKAFWWQPWQPDAIFHDNHHQYFHVNFAFNISFWDKLHGTYRQKDRIYNEDIFYGVGKSVDAASTKELNDDIEERNLENPLAYRAEMPYKFSDKEVKKLKREHIKS</sequence>
<keyword evidence="2 6" id="KW-0812">Transmembrane</keyword>
<feature type="transmembrane region" description="Helical" evidence="6">
    <location>
        <begin position="206"/>
        <end position="225"/>
    </location>
</feature>
<gene>
    <name evidence="8" type="ORF">ABEB36_013032</name>
</gene>
<feature type="transmembrane region" description="Helical" evidence="6">
    <location>
        <begin position="173"/>
        <end position="194"/>
    </location>
</feature>
<feature type="region of interest" description="Disordered" evidence="5">
    <location>
        <begin position="1"/>
        <end position="20"/>
    </location>
</feature>
<evidence type="ECO:0000256" key="2">
    <source>
        <dbReference type="ARBA" id="ARBA00022692"/>
    </source>
</evidence>
<keyword evidence="3 6" id="KW-1133">Transmembrane helix</keyword>
<accession>A0ABD1E6L1</accession>
<evidence type="ECO:0000259" key="7">
    <source>
        <dbReference type="Pfam" id="PF04116"/>
    </source>
</evidence>
<proteinExistence type="predicted"/>